<evidence type="ECO:0000313" key="2">
    <source>
        <dbReference type="Proteomes" id="UP000831859"/>
    </source>
</evidence>
<accession>A0ABY4PJX9</accession>
<dbReference type="EMBL" id="CP093364">
    <property type="protein sequence ID" value="UQS85852.1"/>
    <property type="molecule type" value="Genomic_DNA"/>
</dbReference>
<organism evidence="1 2">
    <name type="scientific">Apilactobacillus apisilvae</name>
    <dbReference type="NCBI Taxonomy" id="2923364"/>
    <lineage>
        <taxon>Bacteria</taxon>
        <taxon>Bacillati</taxon>
        <taxon>Bacillota</taxon>
        <taxon>Bacilli</taxon>
        <taxon>Lactobacillales</taxon>
        <taxon>Lactobacillaceae</taxon>
        <taxon>Apilactobacillus</taxon>
    </lineage>
</organism>
<dbReference type="RefSeq" id="WP_249511815.1">
    <property type="nucleotide sequence ID" value="NZ_CP093364.1"/>
</dbReference>
<name>A0ABY4PJX9_9LACO</name>
<reference evidence="1 2" key="1">
    <citation type="journal article" date="2022" name="Int. J. Syst. Evol. Microbiol.">
        <title>Apilactobacillus apisilvae sp. nov., Nicolia spurrieriana gen. nov. sp. nov., Bombilactobacillus folatiphilus sp. nov. and Bombilactobacillus thymidiniphilus sp. nov., four new lactic acid bacterial isolates from stingless bees Tetragonula carbonaria and Austroplebeia australis.</title>
        <authorList>
            <person name="Oliphant S.A."/>
            <person name="Watson-Haigh N.S."/>
            <person name="Sumby K.M."/>
            <person name="Gardner J."/>
            <person name="Groom S."/>
            <person name="Jiranek V."/>
        </authorList>
    </citation>
    <scope>NUCLEOTIDE SEQUENCE [LARGE SCALE GENOMIC DNA]</scope>
    <source>
        <strain evidence="1 2">SG5_A10</strain>
    </source>
</reference>
<gene>
    <name evidence="1" type="ORF">MOO46_07615</name>
</gene>
<keyword evidence="2" id="KW-1185">Reference proteome</keyword>
<geneLocation type="plasmid" evidence="1 2">
    <name>p2unnamed</name>
</geneLocation>
<protein>
    <submittedName>
        <fullName evidence="1">Uncharacterized protein</fullName>
    </submittedName>
</protein>
<dbReference type="Proteomes" id="UP000831859">
    <property type="component" value="Plasmid p2unnamed"/>
</dbReference>
<evidence type="ECO:0000313" key="1">
    <source>
        <dbReference type="EMBL" id="UQS85852.1"/>
    </source>
</evidence>
<sequence>MSEDKVYIFYGKGVLTLDCIFKGSIILKGDPFNALIGHVLRSLNLGDTSEAFKARFKKNAKIKSFTNLSAEVDVNDPDNSIANLVISSR</sequence>
<proteinExistence type="predicted"/>
<keyword evidence="1" id="KW-0614">Plasmid</keyword>